<name>A0A2S6CM18_9PEZI</name>
<dbReference type="AlphaFoldDB" id="A0A2S6CM18"/>
<dbReference type="Gene3D" id="3.40.140.10">
    <property type="entry name" value="Cytidine Deaminase, domain 2"/>
    <property type="match status" value="1"/>
</dbReference>
<organism evidence="3 4">
    <name type="scientific">Cercospora berteroae</name>
    <dbReference type="NCBI Taxonomy" id="357750"/>
    <lineage>
        <taxon>Eukaryota</taxon>
        <taxon>Fungi</taxon>
        <taxon>Dikarya</taxon>
        <taxon>Ascomycota</taxon>
        <taxon>Pezizomycotina</taxon>
        <taxon>Dothideomycetes</taxon>
        <taxon>Dothideomycetidae</taxon>
        <taxon>Mycosphaerellales</taxon>
        <taxon>Mycosphaerellaceae</taxon>
        <taxon>Cercospora</taxon>
    </lineage>
</organism>
<dbReference type="SUPFAM" id="SSF53927">
    <property type="entry name" value="Cytidine deaminase-like"/>
    <property type="match status" value="1"/>
</dbReference>
<dbReference type="PROSITE" id="PS51747">
    <property type="entry name" value="CYT_DCMP_DEAMINASES_2"/>
    <property type="match status" value="1"/>
</dbReference>
<evidence type="ECO:0000256" key="1">
    <source>
        <dbReference type="SAM" id="SignalP"/>
    </source>
</evidence>
<dbReference type="Pfam" id="PF00383">
    <property type="entry name" value="dCMP_cyt_deam_1"/>
    <property type="match status" value="1"/>
</dbReference>
<evidence type="ECO:0000313" key="3">
    <source>
        <dbReference type="EMBL" id="PPJ60786.1"/>
    </source>
</evidence>
<protein>
    <recommendedName>
        <fullName evidence="2">CMP/dCMP-type deaminase domain-containing protein</fullName>
    </recommendedName>
</protein>
<dbReference type="Proteomes" id="UP000237631">
    <property type="component" value="Unassembled WGS sequence"/>
</dbReference>
<dbReference type="PANTHER" id="PTHR11079">
    <property type="entry name" value="CYTOSINE DEAMINASE FAMILY MEMBER"/>
    <property type="match status" value="1"/>
</dbReference>
<reference evidence="4" key="1">
    <citation type="journal article" date="2017" name="bioRxiv">
        <title>Conservation of a gene cluster reveals novel cercosporin biosynthetic mechanisms and extends production to the genus Colletotrichum.</title>
        <authorList>
            <person name="de Jonge R."/>
            <person name="Ebert M.K."/>
            <person name="Huitt-Roehl C.R."/>
            <person name="Pal P."/>
            <person name="Suttle J.C."/>
            <person name="Spanner R.E."/>
            <person name="Neubauer J.D."/>
            <person name="Jurick W.M.II."/>
            <person name="Stott K.A."/>
            <person name="Secor G.A."/>
            <person name="Thomma B.P.H.J."/>
            <person name="Van de Peer Y."/>
            <person name="Townsend C.A."/>
            <person name="Bolton M.D."/>
        </authorList>
    </citation>
    <scope>NUCLEOTIDE SEQUENCE [LARGE SCALE GENOMIC DNA]</scope>
    <source>
        <strain evidence="4">CBS538.71</strain>
    </source>
</reference>
<gene>
    <name evidence="3" type="ORF">CBER1_02366</name>
</gene>
<dbReference type="GO" id="GO:0002100">
    <property type="term" value="P:tRNA wobble adenosine to inosine editing"/>
    <property type="evidence" value="ECO:0007669"/>
    <property type="project" value="TreeGrafter"/>
</dbReference>
<dbReference type="InterPro" id="IPR016193">
    <property type="entry name" value="Cytidine_deaminase-like"/>
</dbReference>
<feature type="chain" id="PRO_5015623664" description="CMP/dCMP-type deaminase domain-containing protein" evidence="1">
    <location>
        <begin position="19"/>
        <end position="235"/>
    </location>
</feature>
<dbReference type="InterPro" id="IPR002125">
    <property type="entry name" value="CMP_dCMP_dom"/>
</dbReference>
<dbReference type="EMBL" id="PNEN01000211">
    <property type="protein sequence ID" value="PPJ60786.1"/>
    <property type="molecule type" value="Genomic_DNA"/>
</dbReference>
<feature type="domain" description="CMP/dCMP-type deaminase" evidence="2">
    <location>
        <begin position="36"/>
        <end position="177"/>
    </location>
</feature>
<comment type="caution">
    <text evidence="3">The sequence shown here is derived from an EMBL/GenBank/DDBJ whole genome shotgun (WGS) entry which is preliminary data.</text>
</comment>
<dbReference type="GO" id="GO:0052717">
    <property type="term" value="F:tRNA-specific adenosine-34 deaminase activity"/>
    <property type="evidence" value="ECO:0007669"/>
    <property type="project" value="TreeGrafter"/>
</dbReference>
<proteinExistence type="predicted"/>
<dbReference type="CDD" id="cd01285">
    <property type="entry name" value="nucleoside_deaminase"/>
    <property type="match status" value="1"/>
</dbReference>
<keyword evidence="4" id="KW-1185">Reference proteome</keyword>
<sequence>MSISIALLSVYAAKFALCQQQPIAESHLTINGIPFSTRAHWMRKANQALADLVSPCPFGAFGTAIVNHTAGDGLGELVCIGANFIGSTGNPTLHGEIAAINNCTTVLTNPEGPYRLSESEAQRAFASLSLYTNAESCPMCASAIRWAGFKEYIYGTSIDSLIKKGWGQIRIGSMEVFEQSFDLGSSTRLIGEVLTNETDPYFSWQYDPNSACPAGCTRSEGQCARTDQQEADVNR</sequence>
<evidence type="ECO:0000313" key="4">
    <source>
        <dbReference type="Proteomes" id="UP000237631"/>
    </source>
</evidence>
<dbReference type="OrthoDB" id="408702at2759"/>
<accession>A0A2S6CM18</accession>
<dbReference type="STRING" id="357750.A0A2S6CM18"/>
<feature type="signal peptide" evidence="1">
    <location>
        <begin position="1"/>
        <end position="18"/>
    </location>
</feature>
<evidence type="ECO:0000259" key="2">
    <source>
        <dbReference type="PROSITE" id="PS51747"/>
    </source>
</evidence>
<dbReference type="PANTHER" id="PTHR11079:SF203">
    <property type="entry name" value="CMP_DCMP-TYPE DEAMINASE DOMAIN-CONTAINING PROTEIN"/>
    <property type="match status" value="1"/>
</dbReference>
<keyword evidence="1" id="KW-0732">Signal</keyword>